<dbReference type="InterPro" id="IPR029026">
    <property type="entry name" value="tRNA_m1G_MTases_N"/>
</dbReference>
<dbReference type="InterPro" id="IPR029028">
    <property type="entry name" value="Alpha/beta_knot_MTases"/>
</dbReference>
<dbReference type="PIRSF" id="PIRSF004505">
    <property type="entry name" value="MT_bac"/>
    <property type="match status" value="1"/>
</dbReference>
<gene>
    <name evidence="5" type="primary">rlmH</name>
    <name evidence="6" type="ORF">ABB55_10155</name>
</gene>
<dbReference type="GO" id="GO:0005737">
    <property type="term" value="C:cytoplasm"/>
    <property type="evidence" value="ECO:0007669"/>
    <property type="project" value="UniProtKB-SubCell"/>
</dbReference>
<keyword evidence="7" id="KW-1185">Reference proteome</keyword>
<dbReference type="RefSeq" id="WP_054358703.1">
    <property type="nucleotide sequence ID" value="NZ_JAPCYQ010000001.1"/>
</dbReference>
<dbReference type="GO" id="GO:0070038">
    <property type="term" value="F:rRNA (pseudouridine-N3-)-methyltransferase activity"/>
    <property type="evidence" value="ECO:0007669"/>
    <property type="project" value="UniProtKB-UniRule"/>
</dbReference>
<keyword evidence="3 5" id="KW-0949">S-adenosyl-L-methionine</keyword>
<dbReference type="CDD" id="cd18081">
    <property type="entry name" value="RlmH-like"/>
    <property type="match status" value="1"/>
</dbReference>
<comment type="similarity">
    <text evidence="4 5">Belongs to the RNA methyltransferase RlmH family.</text>
</comment>
<evidence type="ECO:0000256" key="5">
    <source>
        <dbReference type="HAMAP-Rule" id="MF_00658"/>
    </source>
</evidence>
<proteinExistence type="inferred from homology"/>
<dbReference type="Gene3D" id="3.40.1280.10">
    <property type="match status" value="1"/>
</dbReference>
<evidence type="ECO:0000256" key="2">
    <source>
        <dbReference type="ARBA" id="ARBA00022679"/>
    </source>
</evidence>
<reference evidence="6 7" key="2">
    <citation type="submission" date="2015-10" db="EMBL/GenBank/DDBJ databases">
        <title>Draft Genome Sequence of Prosthecomicrobium hirschii ATCC 27832.</title>
        <authorList>
            <person name="Daniel J."/>
            <person name="Givan S.A."/>
            <person name="Brun Y.V."/>
            <person name="Brown P.J."/>
        </authorList>
    </citation>
    <scope>NUCLEOTIDE SEQUENCE [LARGE SCALE GENOMIC DNA]</scope>
    <source>
        <strain evidence="6 7">16</strain>
    </source>
</reference>
<evidence type="ECO:0000313" key="7">
    <source>
        <dbReference type="Proteomes" id="UP000048984"/>
    </source>
</evidence>
<reference evidence="6 7" key="1">
    <citation type="submission" date="2015-09" db="EMBL/GenBank/DDBJ databases">
        <authorList>
            <person name="Jackson K.R."/>
            <person name="Lunt B.L."/>
            <person name="Fisher J.N.B."/>
            <person name="Gardner A.V."/>
            <person name="Bailey M.E."/>
            <person name="Deus L.M."/>
            <person name="Earl A.S."/>
            <person name="Gibby P.D."/>
            <person name="Hartmann K.A."/>
            <person name="Liu J.E."/>
            <person name="Manci A.M."/>
            <person name="Nielsen D.A."/>
            <person name="Solomon M.B."/>
            <person name="Breakwell D.P."/>
            <person name="Burnett S.H."/>
            <person name="Grose J.H."/>
        </authorList>
    </citation>
    <scope>NUCLEOTIDE SEQUENCE [LARGE SCALE GENOMIC DNA]</scope>
    <source>
        <strain evidence="6 7">16</strain>
    </source>
</reference>
<feature type="binding site" evidence="5">
    <location>
        <position position="76"/>
    </location>
    <ligand>
        <name>S-adenosyl-L-methionine</name>
        <dbReference type="ChEBI" id="CHEBI:59789"/>
    </ligand>
</feature>
<dbReference type="EMBL" id="LJYW01000001">
    <property type="protein sequence ID" value="KPL52540.1"/>
    <property type="molecule type" value="Genomic_DNA"/>
</dbReference>
<comment type="caution">
    <text evidence="6">The sequence shown here is derived from an EMBL/GenBank/DDBJ whole genome shotgun (WGS) entry which is preliminary data.</text>
</comment>
<dbReference type="Pfam" id="PF02590">
    <property type="entry name" value="SPOUT_MTase"/>
    <property type="match status" value="1"/>
</dbReference>
<accession>A0A0P6W5H6</accession>
<dbReference type="STRING" id="665126.ABB55_10155"/>
<keyword evidence="2 5" id="KW-0808">Transferase</keyword>
<feature type="binding site" evidence="5">
    <location>
        <position position="108"/>
    </location>
    <ligand>
        <name>S-adenosyl-L-methionine</name>
        <dbReference type="ChEBI" id="CHEBI:59789"/>
    </ligand>
</feature>
<evidence type="ECO:0000313" key="6">
    <source>
        <dbReference type="EMBL" id="KPL52540.1"/>
    </source>
</evidence>
<keyword evidence="5" id="KW-0698">rRNA processing</keyword>
<evidence type="ECO:0000256" key="3">
    <source>
        <dbReference type="ARBA" id="ARBA00022691"/>
    </source>
</evidence>
<dbReference type="HAMAP" id="MF_00658">
    <property type="entry name" value="23SrRNA_methyltr_H"/>
    <property type="match status" value="1"/>
</dbReference>
<dbReference type="PANTHER" id="PTHR33603:SF1">
    <property type="entry name" value="RIBOSOMAL RNA LARGE SUBUNIT METHYLTRANSFERASE H"/>
    <property type="match status" value="1"/>
</dbReference>
<dbReference type="Proteomes" id="UP000048984">
    <property type="component" value="Unassembled WGS sequence"/>
</dbReference>
<comment type="subunit">
    <text evidence="5">Homodimer.</text>
</comment>
<feature type="binding site" evidence="5">
    <location>
        <begin position="127"/>
        <end position="132"/>
    </location>
    <ligand>
        <name>S-adenosyl-L-methionine</name>
        <dbReference type="ChEBI" id="CHEBI:59789"/>
    </ligand>
</feature>
<dbReference type="AlphaFoldDB" id="A0A0P6W5H6"/>
<dbReference type="NCBIfam" id="NF000989">
    <property type="entry name" value="PRK00103.2-3"/>
    <property type="match status" value="1"/>
</dbReference>
<name>A0A0P6W5H6_9HYPH</name>
<dbReference type="InterPro" id="IPR003742">
    <property type="entry name" value="RlmH-like"/>
</dbReference>
<dbReference type="OrthoDB" id="9806643at2"/>
<protein>
    <recommendedName>
        <fullName evidence="5">Ribosomal RNA large subunit methyltransferase H</fullName>
        <ecNumber evidence="5">2.1.1.177</ecNumber>
    </recommendedName>
    <alternativeName>
        <fullName evidence="5">23S rRNA (pseudouridine1915-N3)-methyltransferase</fullName>
    </alternativeName>
    <alternativeName>
        <fullName evidence="5">23S rRNA m3Psi1915 methyltransferase</fullName>
    </alternativeName>
    <alternativeName>
        <fullName evidence="5">rRNA (pseudouridine-N3-)-methyltransferase RlmH</fullName>
    </alternativeName>
</protein>
<dbReference type="PANTHER" id="PTHR33603">
    <property type="entry name" value="METHYLTRANSFERASE"/>
    <property type="match status" value="1"/>
</dbReference>
<dbReference type="EC" id="2.1.1.177" evidence="5"/>
<organism evidence="6 7">
    <name type="scientific">Prosthecodimorpha hirschii</name>
    <dbReference type="NCBI Taxonomy" id="665126"/>
    <lineage>
        <taxon>Bacteria</taxon>
        <taxon>Pseudomonadati</taxon>
        <taxon>Pseudomonadota</taxon>
        <taxon>Alphaproteobacteria</taxon>
        <taxon>Hyphomicrobiales</taxon>
        <taxon>Ancalomicrobiaceae</taxon>
        <taxon>Prosthecodimorpha</taxon>
    </lineage>
</organism>
<keyword evidence="1 5" id="KW-0489">Methyltransferase</keyword>
<evidence type="ECO:0000256" key="1">
    <source>
        <dbReference type="ARBA" id="ARBA00022603"/>
    </source>
</evidence>
<sequence>MRLRIVAVGRLKAGPERELVDRYLDRAAKSGRALGFTRLDSREYAESRAARSDDRRAEEAAAILADLEPGAALVALDETGRGLSSEDFSRWIAARRDAGCGDLVMAIGGPDGHGSAVRTRADLTLAFGVMTWPHQMVRLMLAEQIYRAMTILSGHPYHRA</sequence>
<evidence type="ECO:0000256" key="4">
    <source>
        <dbReference type="ARBA" id="ARBA00038303"/>
    </source>
</evidence>
<comment type="subcellular location">
    <subcellularLocation>
        <location evidence="5">Cytoplasm</location>
    </subcellularLocation>
</comment>
<dbReference type="SUPFAM" id="SSF75217">
    <property type="entry name" value="alpha/beta knot"/>
    <property type="match status" value="1"/>
</dbReference>
<comment type="catalytic activity">
    <reaction evidence="5">
        <text>pseudouridine(1915) in 23S rRNA + S-adenosyl-L-methionine = N(3)-methylpseudouridine(1915) in 23S rRNA + S-adenosyl-L-homocysteine + H(+)</text>
        <dbReference type="Rhea" id="RHEA:42752"/>
        <dbReference type="Rhea" id="RHEA-COMP:10221"/>
        <dbReference type="Rhea" id="RHEA-COMP:10222"/>
        <dbReference type="ChEBI" id="CHEBI:15378"/>
        <dbReference type="ChEBI" id="CHEBI:57856"/>
        <dbReference type="ChEBI" id="CHEBI:59789"/>
        <dbReference type="ChEBI" id="CHEBI:65314"/>
        <dbReference type="ChEBI" id="CHEBI:74486"/>
        <dbReference type="EC" id="2.1.1.177"/>
    </reaction>
</comment>
<keyword evidence="5" id="KW-0963">Cytoplasm</keyword>
<comment type="function">
    <text evidence="5">Specifically methylates the pseudouridine at position 1915 (m3Psi1915) in 23S rRNA.</text>
</comment>